<accession>A0A6P5PFL8</accession>
<dbReference type="RefSeq" id="XP_021013618.1">
    <property type="nucleotide sequence ID" value="XM_021157959.1"/>
</dbReference>
<proteinExistence type="predicted"/>
<dbReference type="AlphaFoldDB" id="A0A6P5PFL8"/>
<reference evidence="3" key="1">
    <citation type="submission" date="2025-08" db="UniProtKB">
        <authorList>
            <consortium name="RefSeq"/>
        </authorList>
    </citation>
    <scope>IDENTIFICATION</scope>
</reference>
<name>A0A6P5PFL8_MUSCR</name>
<organism evidence="2 3">
    <name type="scientific">Mus caroli</name>
    <name type="common">Ryukyu mouse</name>
    <name type="synonym">Ricefield mouse</name>
    <dbReference type="NCBI Taxonomy" id="10089"/>
    <lineage>
        <taxon>Eukaryota</taxon>
        <taxon>Metazoa</taxon>
        <taxon>Chordata</taxon>
        <taxon>Craniata</taxon>
        <taxon>Vertebrata</taxon>
        <taxon>Euteleostomi</taxon>
        <taxon>Mammalia</taxon>
        <taxon>Eutheria</taxon>
        <taxon>Euarchontoglires</taxon>
        <taxon>Glires</taxon>
        <taxon>Rodentia</taxon>
        <taxon>Myomorpha</taxon>
        <taxon>Muroidea</taxon>
        <taxon>Muridae</taxon>
        <taxon>Murinae</taxon>
        <taxon>Mus</taxon>
        <taxon>Mus</taxon>
    </lineage>
</organism>
<evidence type="ECO:0000313" key="3">
    <source>
        <dbReference type="RefSeq" id="XP_021013618.1"/>
    </source>
</evidence>
<evidence type="ECO:0000256" key="1">
    <source>
        <dbReference type="SAM" id="MobiDB-lite"/>
    </source>
</evidence>
<protein>
    <submittedName>
        <fullName evidence="3">Uncharacterized protein LOC110291022</fullName>
    </submittedName>
</protein>
<evidence type="ECO:0000313" key="2">
    <source>
        <dbReference type="Proteomes" id="UP000515126"/>
    </source>
</evidence>
<keyword evidence="2" id="KW-1185">Reference proteome</keyword>
<gene>
    <name evidence="3" type="primary">LOC110291022</name>
</gene>
<feature type="region of interest" description="Disordered" evidence="1">
    <location>
        <begin position="31"/>
        <end position="132"/>
    </location>
</feature>
<sequence>MQNECLCSVVRIELQGDKLVNTAGKSHLHKNAIGKRSLPRALTRDTEPGGLAGSGATAAAGRPRSPRSPLSRSGGRGGESPARRPPRRARTSRCRSRWAERTHTHTQTGRARASGDRAGRAGGAQLPPPPPPPLLVLPLVLMLRALRQRRTAQGCSAEASEGTQLAAHCKVAACHFLIIRFSSPGCKSKERIEADK</sequence>
<dbReference type="Proteomes" id="UP000515126">
    <property type="component" value="Chromosome 3"/>
</dbReference>
<dbReference type="KEGG" id="mcal:110291022"/>
<feature type="compositionally biased region" description="Basic residues" evidence="1">
    <location>
        <begin position="84"/>
        <end position="96"/>
    </location>
</feature>
<feature type="compositionally biased region" description="Low complexity" evidence="1">
    <location>
        <begin position="54"/>
        <end position="73"/>
    </location>
</feature>
<dbReference type="GeneID" id="110291022"/>